<name>A0A0K8RNN4_IXORI</name>
<keyword evidence="3 5" id="KW-1133">Transmembrane helix</keyword>
<dbReference type="GO" id="GO:0005783">
    <property type="term" value="C:endoplasmic reticulum"/>
    <property type="evidence" value="ECO:0007669"/>
    <property type="project" value="UniProtKB-ARBA"/>
</dbReference>
<dbReference type="GO" id="GO:0016020">
    <property type="term" value="C:membrane"/>
    <property type="evidence" value="ECO:0007669"/>
    <property type="project" value="UniProtKB-SubCell"/>
</dbReference>
<proteinExistence type="evidence at transcript level"/>
<evidence type="ECO:0000256" key="5">
    <source>
        <dbReference type="SAM" id="Phobius"/>
    </source>
</evidence>
<feature type="transmembrane region" description="Helical" evidence="5">
    <location>
        <begin position="134"/>
        <end position="150"/>
    </location>
</feature>
<evidence type="ECO:0000256" key="4">
    <source>
        <dbReference type="ARBA" id="ARBA00023136"/>
    </source>
</evidence>
<feature type="transmembrane region" description="Helical" evidence="5">
    <location>
        <begin position="41"/>
        <end position="60"/>
    </location>
</feature>
<reference evidence="7" key="1">
    <citation type="submission" date="2012-12" db="EMBL/GenBank/DDBJ databases">
        <title>Identification and characterization of a phenylalanine ammonia-lyase gene family in Isatis indigotica Fort.</title>
        <authorList>
            <person name="Liu Q."/>
            <person name="Chen J."/>
            <person name="Zhou X."/>
            <person name="Di P."/>
            <person name="Xiao Y."/>
            <person name="Xuan H."/>
            <person name="Zhang L."/>
            <person name="Chen W."/>
        </authorList>
    </citation>
    <scope>NUCLEOTIDE SEQUENCE</scope>
    <source>
        <tissue evidence="7">Salivary gland</tissue>
    </source>
</reference>
<dbReference type="PANTHER" id="PTHR20952:SF0">
    <property type="entry name" value="ADP-RIBOSYLATION FACTOR-LIKE PROTEIN 6-INTERACTING PROTEIN 1"/>
    <property type="match status" value="1"/>
</dbReference>
<dbReference type="EMBL" id="GADI01001609">
    <property type="protein sequence ID" value="JAA72199.1"/>
    <property type="molecule type" value="mRNA"/>
</dbReference>
<keyword evidence="4 5" id="KW-0472">Membrane</keyword>
<feature type="transmembrane region" description="Helical" evidence="5">
    <location>
        <begin position="156"/>
        <end position="172"/>
    </location>
</feature>
<comment type="subcellular location">
    <subcellularLocation>
        <location evidence="1">Membrane</location>
        <topology evidence="1">Multi-pass membrane protein</topology>
    </subcellularLocation>
</comment>
<evidence type="ECO:0000256" key="1">
    <source>
        <dbReference type="ARBA" id="ARBA00004141"/>
    </source>
</evidence>
<accession>A0A0K8RNN4</accession>
<evidence type="ECO:0000313" key="7">
    <source>
        <dbReference type="EMBL" id="JAA72199.1"/>
    </source>
</evidence>
<dbReference type="InterPro" id="IPR052114">
    <property type="entry name" value="ER_autophagy_membrane_reg"/>
</dbReference>
<organism evidence="7">
    <name type="scientific">Ixodes ricinus</name>
    <name type="common">Common tick</name>
    <name type="synonym">Acarus ricinus</name>
    <dbReference type="NCBI Taxonomy" id="34613"/>
    <lineage>
        <taxon>Eukaryota</taxon>
        <taxon>Metazoa</taxon>
        <taxon>Ecdysozoa</taxon>
        <taxon>Arthropoda</taxon>
        <taxon>Chelicerata</taxon>
        <taxon>Arachnida</taxon>
        <taxon>Acari</taxon>
        <taxon>Parasitiformes</taxon>
        <taxon>Ixodida</taxon>
        <taxon>Ixodoidea</taxon>
        <taxon>Ixodidae</taxon>
        <taxon>Ixodinae</taxon>
        <taxon>Ixodes</taxon>
    </lineage>
</organism>
<dbReference type="CDD" id="cd22559">
    <property type="entry name" value="Arl6IP1"/>
    <property type="match status" value="1"/>
</dbReference>
<feature type="domain" description="RETREG1-3/ARL6IP-like N-terminal reticulon-homology" evidence="6">
    <location>
        <begin position="24"/>
        <end position="182"/>
    </location>
</feature>
<dbReference type="Pfam" id="PF24456">
    <property type="entry name" value="RHD_RETREG1-3"/>
    <property type="match status" value="1"/>
</dbReference>
<dbReference type="AlphaFoldDB" id="A0A0K8RNN4"/>
<evidence type="ECO:0000256" key="2">
    <source>
        <dbReference type="ARBA" id="ARBA00022692"/>
    </source>
</evidence>
<sequence length="200" mass="22849">MDNANYSTQEQDQAKKLKLKLESWREVVLPLNSVLVWNQPYYPGCVFGVVSTLFLLLWYLEPSLLTTLSLAGMVACLADYLVPLACSHLCSQDKWTSQHERQLQDICLEVVHAKHSLMSFCTAVKTMKQEKPKMYIIVVLVSLLLVAWIGNIFDNLFLTYLIVLFAAMVPGMKRHGIFKKYFSVVVLSIRNLISSKMKKN</sequence>
<evidence type="ECO:0000259" key="6">
    <source>
        <dbReference type="Pfam" id="PF24456"/>
    </source>
</evidence>
<keyword evidence="2 5" id="KW-0812">Transmembrane</keyword>
<dbReference type="InterPro" id="IPR057282">
    <property type="entry name" value="RETREG1-3-like_RHD"/>
</dbReference>
<dbReference type="PANTHER" id="PTHR20952">
    <property type="entry name" value="ADP-RIBOSYLATION-LIKE FACTOR 6-INTERACTING PROTEIN"/>
    <property type="match status" value="1"/>
</dbReference>
<protein>
    <submittedName>
        <fullName evidence="7">Putative adp-ribosylation factor-like 6</fullName>
    </submittedName>
</protein>
<evidence type="ECO:0000256" key="3">
    <source>
        <dbReference type="ARBA" id="ARBA00022989"/>
    </source>
</evidence>